<feature type="compositionally biased region" description="Pro residues" evidence="1">
    <location>
        <begin position="1"/>
        <end position="10"/>
    </location>
</feature>
<dbReference type="EMBL" id="CAAALY010035295">
    <property type="protein sequence ID" value="VEL18023.1"/>
    <property type="molecule type" value="Genomic_DNA"/>
</dbReference>
<organism evidence="2 3">
    <name type="scientific">Protopolystoma xenopodis</name>
    <dbReference type="NCBI Taxonomy" id="117903"/>
    <lineage>
        <taxon>Eukaryota</taxon>
        <taxon>Metazoa</taxon>
        <taxon>Spiralia</taxon>
        <taxon>Lophotrochozoa</taxon>
        <taxon>Platyhelminthes</taxon>
        <taxon>Monogenea</taxon>
        <taxon>Polyopisthocotylea</taxon>
        <taxon>Polystomatidea</taxon>
        <taxon>Polystomatidae</taxon>
        <taxon>Protopolystoma</taxon>
    </lineage>
</organism>
<dbReference type="AlphaFoldDB" id="A0A3S5BAU9"/>
<sequence>MSTRMPPPPSSQANLFRTPSMAPASGAGLSSRLSSGSSYSGLSSLVVPASAGRMHQATSHMAIPVSVRLGFPTSVMPGMTPASSAPSLLLLPQLNASPGRGPGLHFAVSSMTPLRRHQEDSIMLPQTNPARLDVGVTFILLEETSGGDS</sequence>
<evidence type="ECO:0000313" key="2">
    <source>
        <dbReference type="EMBL" id="VEL18023.1"/>
    </source>
</evidence>
<proteinExistence type="predicted"/>
<evidence type="ECO:0000256" key="1">
    <source>
        <dbReference type="SAM" id="MobiDB-lite"/>
    </source>
</evidence>
<name>A0A3S5BAU9_9PLAT</name>
<gene>
    <name evidence="2" type="ORF">PXEA_LOCUS11463</name>
</gene>
<keyword evidence="3" id="KW-1185">Reference proteome</keyword>
<protein>
    <submittedName>
        <fullName evidence="2">Uncharacterized protein</fullName>
    </submittedName>
</protein>
<reference evidence="2" key="1">
    <citation type="submission" date="2018-11" db="EMBL/GenBank/DDBJ databases">
        <authorList>
            <consortium name="Pathogen Informatics"/>
        </authorList>
    </citation>
    <scope>NUCLEOTIDE SEQUENCE</scope>
</reference>
<evidence type="ECO:0000313" key="3">
    <source>
        <dbReference type="Proteomes" id="UP000784294"/>
    </source>
</evidence>
<dbReference type="Proteomes" id="UP000784294">
    <property type="component" value="Unassembled WGS sequence"/>
</dbReference>
<accession>A0A3S5BAU9</accession>
<feature type="region of interest" description="Disordered" evidence="1">
    <location>
        <begin position="1"/>
        <end position="33"/>
    </location>
</feature>
<comment type="caution">
    <text evidence="2">The sequence shown here is derived from an EMBL/GenBank/DDBJ whole genome shotgun (WGS) entry which is preliminary data.</text>
</comment>